<name>A0A7R7RN00_MYCIT</name>
<sequence>MAMTKEDARLVAAAANDGRISPDTVLQWMNAIRADPVGTRKSLASLRSVRRDVLCAAGIDPDLEETHQKFLQRVANIGIRVGNTGIQAPRPVVAASHQDPGPSSGVAVDMLGIPIPQVPPPVRISKGAPPEQWTERQIQDAHLRRLGPRFHPGTEPPPKGDEWFQPSGNEPFEFVPNADGNGGHWREKPNYQAKG</sequence>
<dbReference type="Proteomes" id="UP000595205">
    <property type="component" value="Chromosome"/>
</dbReference>
<protein>
    <submittedName>
        <fullName evidence="2">Uncharacterized protein</fullName>
    </submittedName>
</protein>
<accession>A0A7R7RN00</accession>
<evidence type="ECO:0000313" key="3">
    <source>
        <dbReference type="Proteomes" id="UP000595205"/>
    </source>
</evidence>
<dbReference type="AlphaFoldDB" id="A0A7R7RN00"/>
<gene>
    <name evidence="2" type="ORF">MINTM018_34680</name>
</gene>
<evidence type="ECO:0000256" key="1">
    <source>
        <dbReference type="SAM" id="MobiDB-lite"/>
    </source>
</evidence>
<reference evidence="2 3" key="1">
    <citation type="submission" date="2020-12" db="EMBL/GenBank/DDBJ databases">
        <title>Genome sequence of clinical Mycobacterium intracellulare strains.</title>
        <authorList>
            <person name="Tateishi Y."/>
            <person name="Matsumoto S."/>
            <person name="Fukushima Y."/>
            <person name="Nakajima C."/>
            <person name="Suzuki Y."/>
        </authorList>
    </citation>
    <scope>NUCLEOTIDE SEQUENCE [LARGE SCALE GENOMIC DNA]</scope>
    <source>
        <strain evidence="2 3">M018</strain>
    </source>
</reference>
<proteinExistence type="predicted"/>
<dbReference type="EMBL" id="AP024255">
    <property type="protein sequence ID" value="BCP00699.1"/>
    <property type="molecule type" value="Genomic_DNA"/>
</dbReference>
<feature type="region of interest" description="Disordered" evidence="1">
    <location>
        <begin position="146"/>
        <end position="195"/>
    </location>
</feature>
<organism evidence="2 3">
    <name type="scientific">Mycobacterium intracellulare</name>
    <dbReference type="NCBI Taxonomy" id="1767"/>
    <lineage>
        <taxon>Bacteria</taxon>
        <taxon>Bacillati</taxon>
        <taxon>Actinomycetota</taxon>
        <taxon>Actinomycetes</taxon>
        <taxon>Mycobacteriales</taxon>
        <taxon>Mycobacteriaceae</taxon>
        <taxon>Mycobacterium</taxon>
        <taxon>Mycobacterium avium complex (MAC)</taxon>
    </lineage>
</organism>
<dbReference type="RefSeq" id="WP_201406080.1">
    <property type="nucleotide sequence ID" value="NZ_AP024255.1"/>
</dbReference>
<evidence type="ECO:0000313" key="2">
    <source>
        <dbReference type="EMBL" id="BCP00699.1"/>
    </source>
</evidence>